<dbReference type="PIRSF" id="PIRSF007580">
    <property type="entry name" value="UCP07580"/>
    <property type="match status" value="1"/>
</dbReference>
<dbReference type="InterPro" id="IPR016516">
    <property type="entry name" value="UCP07580"/>
</dbReference>
<evidence type="ECO:0000313" key="3">
    <source>
        <dbReference type="Proteomes" id="UP001108027"/>
    </source>
</evidence>
<evidence type="ECO:0000256" key="1">
    <source>
        <dbReference type="SAM" id="Phobius"/>
    </source>
</evidence>
<feature type="transmembrane region" description="Helical" evidence="1">
    <location>
        <begin position="199"/>
        <end position="222"/>
    </location>
</feature>
<accession>A0A9Q3UR71</accession>
<dbReference type="Pfam" id="PF10118">
    <property type="entry name" value="Metal_hydrol"/>
    <property type="match status" value="1"/>
</dbReference>
<dbReference type="GO" id="GO:0016787">
    <property type="term" value="F:hydrolase activity"/>
    <property type="evidence" value="ECO:0007669"/>
    <property type="project" value="UniProtKB-KW"/>
</dbReference>
<reference evidence="2" key="1">
    <citation type="submission" date="2021-10" db="EMBL/GenBank/DDBJ databases">
        <title>The diversity and Nitrogen Metabolism of Culturable Nitrate-Utilizing Bacteria Within the Oxygen Minimum Zone of the Changjiang (Yangtze River)Estuary.</title>
        <authorList>
            <person name="Zhang D."/>
            <person name="Zheng J."/>
            <person name="Liu S."/>
            <person name="He W."/>
        </authorList>
    </citation>
    <scope>NUCLEOTIDE SEQUENCE</scope>
    <source>
        <strain evidence="2">FXH-223</strain>
    </source>
</reference>
<comment type="caution">
    <text evidence="2">The sequence shown here is derived from an EMBL/GenBank/DDBJ whole genome shotgun (WGS) entry which is preliminary data.</text>
</comment>
<keyword evidence="1" id="KW-0472">Membrane</keyword>
<keyword evidence="3" id="KW-1185">Reference proteome</keyword>
<dbReference type="RefSeq" id="WP_138774257.1">
    <property type="nucleotide sequence ID" value="NZ_ARXL01000013.1"/>
</dbReference>
<gene>
    <name evidence="2" type="ORF">LL252_16130</name>
</gene>
<dbReference type="PANTHER" id="PTHR39456">
    <property type="entry name" value="METAL-DEPENDENT HYDROLASE"/>
    <property type="match status" value="1"/>
</dbReference>
<protein>
    <submittedName>
        <fullName evidence="2">Metal-dependent hydrolase</fullName>
    </submittedName>
</protein>
<sequence>MGLKKRTSAKTSNVLNGASVGIPPRHIDFQFPDTTPKYFYADNATATTFFAMLSGFFPPGERYFMDSVRYFRSHVTDTQQRAAISGFMGQEAIHGREHDRLNELLAERGFDMDTPDRFVKFGLRILKMLPKRTQLAATTFMEHFTALLAEQLLEDETFQSLADPEMIKIWQWHALEELEHKSVAYNVYEIIGNSHGERIAATAASLVVLLPMLGITWAWMLAKDGKLGSVKDNAIGLNVLFGPKGFVSGIMRRLPEFVDRRYHPDNHDTRALEDTWRQRLFAENGSLYRAYRNRPDSDQVKMA</sequence>
<keyword evidence="1" id="KW-1133">Transmembrane helix</keyword>
<evidence type="ECO:0000313" key="2">
    <source>
        <dbReference type="EMBL" id="MCC4310104.1"/>
    </source>
</evidence>
<dbReference type="Proteomes" id="UP001108027">
    <property type="component" value="Unassembled WGS sequence"/>
</dbReference>
<keyword evidence="2" id="KW-0378">Hydrolase</keyword>
<keyword evidence="1" id="KW-0812">Transmembrane</keyword>
<proteinExistence type="predicted"/>
<dbReference type="PANTHER" id="PTHR39456:SF1">
    <property type="entry name" value="METAL-DEPENDENT HYDROLASE"/>
    <property type="match status" value="1"/>
</dbReference>
<organism evidence="2 3">
    <name type="scientific">Alloalcanivorax marinus</name>
    <dbReference type="NCBI Taxonomy" id="1177169"/>
    <lineage>
        <taxon>Bacteria</taxon>
        <taxon>Pseudomonadati</taxon>
        <taxon>Pseudomonadota</taxon>
        <taxon>Gammaproteobacteria</taxon>
        <taxon>Oceanospirillales</taxon>
        <taxon>Alcanivoracaceae</taxon>
        <taxon>Alloalcanivorax</taxon>
    </lineage>
</organism>
<dbReference type="EMBL" id="JAJGNA010000028">
    <property type="protein sequence ID" value="MCC4310104.1"/>
    <property type="molecule type" value="Genomic_DNA"/>
</dbReference>
<name>A0A9Q3UR71_9GAMM</name>
<dbReference type="AlphaFoldDB" id="A0A9Q3UR71"/>